<dbReference type="Gene3D" id="3.30.470.20">
    <property type="entry name" value="ATP-grasp fold, B domain"/>
    <property type="match status" value="1"/>
</dbReference>
<evidence type="ECO:0000259" key="6">
    <source>
        <dbReference type="PROSITE" id="PS50979"/>
    </source>
</evidence>
<dbReference type="PROSITE" id="PS00867">
    <property type="entry name" value="CPSASE_2"/>
    <property type="match status" value="1"/>
</dbReference>
<dbReference type="Pfam" id="PF02785">
    <property type="entry name" value="Biotin_carb_C"/>
    <property type="match status" value="1"/>
</dbReference>
<dbReference type="NCBIfam" id="NF006367">
    <property type="entry name" value="PRK08591.1"/>
    <property type="match status" value="1"/>
</dbReference>
<evidence type="ECO:0000256" key="2">
    <source>
        <dbReference type="ARBA" id="ARBA00022741"/>
    </source>
</evidence>
<reference evidence="7" key="1">
    <citation type="submission" date="2018-06" db="EMBL/GenBank/DDBJ databases">
        <authorList>
            <person name="Zhirakovskaya E."/>
        </authorList>
    </citation>
    <scope>NUCLEOTIDE SEQUENCE</scope>
</reference>
<protein>
    <submittedName>
        <fullName evidence="7">Pyruvate carboxylase subunit A</fullName>
        <ecNumber evidence="7">6.4.1.1</ecNumber>
    </submittedName>
</protein>
<dbReference type="InterPro" id="IPR005482">
    <property type="entry name" value="Biotin_COase_C"/>
</dbReference>
<organism evidence="7">
    <name type="scientific">hydrothermal vent metagenome</name>
    <dbReference type="NCBI Taxonomy" id="652676"/>
    <lineage>
        <taxon>unclassified sequences</taxon>
        <taxon>metagenomes</taxon>
        <taxon>ecological metagenomes</taxon>
    </lineage>
</organism>
<dbReference type="FunFam" id="3.30.1490.20:FF:000018">
    <property type="entry name" value="Biotin carboxylase"/>
    <property type="match status" value="1"/>
</dbReference>
<dbReference type="InterPro" id="IPR011054">
    <property type="entry name" value="Rudment_hybrid_motif"/>
</dbReference>
<dbReference type="Pfam" id="PF00289">
    <property type="entry name" value="Biotin_carb_N"/>
    <property type="match status" value="1"/>
</dbReference>
<keyword evidence="7" id="KW-0670">Pyruvate</keyword>
<dbReference type="PROSITE" id="PS50979">
    <property type="entry name" value="BC"/>
    <property type="match status" value="1"/>
</dbReference>
<proteinExistence type="predicted"/>
<dbReference type="PROSITE" id="PS50975">
    <property type="entry name" value="ATP_GRASP"/>
    <property type="match status" value="1"/>
</dbReference>
<evidence type="ECO:0000313" key="7">
    <source>
        <dbReference type="EMBL" id="VAX12256.1"/>
    </source>
</evidence>
<dbReference type="SUPFAM" id="SSF51246">
    <property type="entry name" value="Rudiment single hybrid motif"/>
    <property type="match status" value="1"/>
</dbReference>
<dbReference type="NCBIfam" id="TIGR00514">
    <property type="entry name" value="accC"/>
    <property type="match status" value="1"/>
</dbReference>
<dbReference type="InterPro" id="IPR011764">
    <property type="entry name" value="Biotin_carboxylation_dom"/>
</dbReference>
<dbReference type="AlphaFoldDB" id="A0A3B1B1U4"/>
<dbReference type="SUPFAM" id="SSF56059">
    <property type="entry name" value="Glutathione synthetase ATP-binding domain-like"/>
    <property type="match status" value="1"/>
</dbReference>
<dbReference type="PROSITE" id="PS00866">
    <property type="entry name" value="CPSASE_1"/>
    <property type="match status" value="1"/>
</dbReference>
<dbReference type="InterPro" id="IPR005481">
    <property type="entry name" value="BC-like_N"/>
</dbReference>
<accession>A0A3B1B1U4</accession>
<dbReference type="SMART" id="SM00878">
    <property type="entry name" value="Biotin_carb_C"/>
    <property type="match status" value="1"/>
</dbReference>
<dbReference type="PANTHER" id="PTHR48095">
    <property type="entry name" value="PYRUVATE CARBOXYLASE SUBUNIT A"/>
    <property type="match status" value="1"/>
</dbReference>
<dbReference type="SUPFAM" id="SSF52440">
    <property type="entry name" value="PreATP-grasp domain"/>
    <property type="match status" value="1"/>
</dbReference>
<dbReference type="PANTHER" id="PTHR48095:SF1">
    <property type="entry name" value="BIOTIN CARBOXYLASE"/>
    <property type="match status" value="1"/>
</dbReference>
<dbReference type="NCBIfam" id="NF005525">
    <property type="entry name" value="PRK07178.1"/>
    <property type="match status" value="1"/>
</dbReference>
<sequence>MSKIPCKSASFISILYFSRIQLDSLLHLLKPESADFAPALILQGKAASGHYRFMIKKILIANRGEIAVRIVRACAEMGIKSVAVYAEADRYALHVKKADEAYSLGPDTVAGYLNAHRLVNLAVAAGCDALHPGYGFLSENPELAEICARRNIRFIGPCAEVIRRMGDKTAARKAMRKAGVPVTPGSDGNLANLDEALQLAEEIGYPVMLKATCGGGGRGIRCCKNSKELRHAFDRVISEAQKAFGRAEVFLEKFIANPRHIEVQILADNHGNVIHLFERDCSIQRRHQKLLEIAPSPQLSDAQREYIGDLAVRTAQAVNYTNAGTVEFLLDAQDHFYFMEMNTRLQVEHPVTEAITGIDIVREQIRIAAGLQLNYRQSEVQRRGYAMEFRINAEDPQNDFLPSFGRITRYFATGGPGVRTDGAIYTGYEIPPYYDSMCAKLIVWALDWDLLIDRAIRALRDIGVYGIKTTIPFHLEILKSADFATGKFDTSFIECHPELANYSLKRSSRQAAAAIAAAIAANMGL</sequence>
<keyword evidence="3" id="KW-0067">ATP-binding</keyword>
<feature type="domain" description="Biotin carboxylation" evidence="6">
    <location>
        <begin position="54"/>
        <end position="498"/>
    </location>
</feature>
<dbReference type="EC" id="6.4.1.1" evidence="7"/>
<keyword evidence="2" id="KW-0547">Nucleotide-binding</keyword>
<dbReference type="InterPro" id="IPR051602">
    <property type="entry name" value="ACC_Biotin_Carboxylase"/>
</dbReference>
<dbReference type="FunFam" id="3.40.50.20:FF:000010">
    <property type="entry name" value="Propionyl-CoA carboxylase subunit alpha"/>
    <property type="match status" value="1"/>
</dbReference>
<name>A0A3B1B1U4_9ZZZZ</name>
<dbReference type="EMBL" id="UOFZ01000028">
    <property type="protein sequence ID" value="VAX12256.1"/>
    <property type="molecule type" value="Genomic_DNA"/>
</dbReference>
<dbReference type="Pfam" id="PF02786">
    <property type="entry name" value="CPSase_L_D2"/>
    <property type="match status" value="1"/>
</dbReference>
<dbReference type="InterPro" id="IPR016185">
    <property type="entry name" value="PreATP-grasp_dom_sf"/>
</dbReference>
<dbReference type="InterPro" id="IPR004549">
    <property type="entry name" value="Acetyl_CoA_COase_biotin_COase"/>
</dbReference>
<gene>
    <name evidence="7" type="ORF">MNBD_GAMMA24-434</name>
</gene>
<keyword evidence="4" id="KW-0460">Magnesium</keyword>
<dbReference type="InterPro" id="IPR011761">
    <property type="entry name" value="ATP-grasp"/>
</dbReference>
<feature type="domain" description="ATP-grasp" evidence="5">
    <location>
        <begin position="172"/>
        <end position="369"/>
    </location>
</feature>
<evidence type="ECO:0000256" key="4">
    <source>
        <dbReference type="ARBA" id="ARBA00022842"/>
    </source>
</evidence>
<evidence type="ECO:0000256" key="3">
    <source>
        <dbReference type="ARBA" id="ARBA00022840"/>
    </source>
</evidence>
<dbReference type="GO" id="GO:0046872">
    <property type="term" value="F:metal ion binding"/>
    <property type="evidence" value="ECO:0007669"/>
    <property type="project" value="InterPro"/>
</dbReference>
<keyword evidence="1 7" id="KW-0436">Ligase</keyword>
<dbReference type="GO" id="GO:0004736">
    <property type="term" value="F:pyruvate carboxylase activity"/>
    <property type="evidence" value="ECO:0007669"/>
    <property type="project" value="UniProtKB-EC"/>
</dbReference>
<dbReference type="GO" id="GO:0005524">
    <property type="term" value="F:ATP binding"/>
    <property type="evidence" value="ECO:0007669"/>
    <property type="project" value="UniProtKB-KW"/>
</dbReference>
<evidence type="ECO:0000259" key="5">
    <source>
        <dbReference type="PROSITE" id="PS50975"/>
    </source>
</evidence>
<dbReference type="InterPro" id="IPR005479">
    <property type="entry name" value="CPAse_ATP-bd"/>
</dbReference>
<evidence type="ECO:0000256" key="1">
    <source>
        <dbReference type="ARBA" id="ARBA00022598"/>
    </source>
</evidence>